<feature type="transmembrane region" description="Helical" evidence="1">
    <location>
        <begin position="79"/>
        <end position="99"/>
    </location>
</feature>
<proteinExistence type="predicted"/>
<sequence>MEFSTGDVVATVVFGLLLVAGFAQGVLAYTGRWRSWFYWNNYLNVPAIPVTVFWASSAGLCFYLGMAVVLNVSEMAGGLIIMLLAFPQGLLAALTLMWVPPFARPRWVEREEARLLGGRGRAD</sequence>
<evidence type="ECO:0000313" key="2">
    <source>
        <dbReference type="EMBL" id="MFD0851075.1"/>
    </source>
</evidence>
<evidence type="ECO:0000256" key="1">
    <source>
        <dbReference type="SAM" id="Phobius"/>
    </source>
</evidence>
<keyword evidence="3" id="KW-1185">Reference proteome</keyword>
<gene>
    <name evidence="2" type="ORF">ACFQ07_02495</name>
</gene>
<reference evidence="3" key="1">
    <citation type="journal article" date="2019" name="Int. J. Syst. Evol. Microbiol.">
        <title>The Global Catalogue of Microorganisms (GCM) 10K type strain sequencing project: providing services to taxonomists for standard genome sequencing and annotation.</title>
        <authorList>
            <consortium name="The Broad Institute Genomics Platform"/>
            <consortium name="The Broad Institute Genome Sequencing Center for Infectious Disease"/>
            <person name="Wu L."/>
            <person name="Ma J."/>
        </authorList>
    </citation>
    <scope>NUCLEOTIDE SEQUENCE [LARGE SCALE GENOMIC DNA]</scope>
    <source>
        <strain evidence="3">JCM 31696</strain>
    </source>
</reference>
<organism evidence="2 3">
    <name type="scientific">Actinomadura adrarensis</name>
    <dbReference type="NCBI Taxonomy" id="1819600"/>
    <lineage>
        <taxon>Bacteria</taxon>
        <taxon>Bacillati</taxon>
        <taxon>Actinomycetota</taxon>
        <taxon>Actinomycetes</taxon>
        <taxon>Streptosporangiales</taxon>
        <taxon>Thermomonosporaceae</taxon>
        <taxon>Actinomadura</taxon>
    </lineage>
</organism>
<dbReference type="EMBL" id="JBHTIR010000245">
    <property type="protein sequence ID" value="MFD0851075.1"/>
    <property type="molecule type" value="Genomic_DNA"/>
</dbReference>
<dbReference type="Proteomes" id="UP001597083">
    <property type="component" value="Unassembled WGS sequence"/>
</dbReference>
<comment type="caution">
    <text evidence="2">The sequence shown here is derived from an EMBL/GenBank/DDBJ whole genome shotgun (WGS) entry which is preliminary data.</text>
</comment>
<accession>A0ABW3C9E9</accession>
<keyword evidence="1" id="KW-0472">Membrane</keyword>
<evidence type="ECO:0000313" key="3">
    <source>
        <dbReference type="Proteomes" id="UP001597083"/>
    </source>
</evidence>
<feature type="transmembrane region" description="Helical" evidence="1">
    <location>
        <begin position="52"/>
        <end position="72"/>
    </location>
</feature>
<name>A0ABW3C9E9_9ACTN</name>
<keyword evidence="1" id="KW-0812">Transmembrane</keyword>
<protein>
    <submittedName>
        <fullName evidence="2">Uncharacterized protein</fullName>
    </submittedName>
</protein>
<keyword evidence="1" id="KW-1133">Transmembrane helix</keyword>